<name>A0AAV4M856_CAEEX</name>
<protein>
    <submittedName>
        <fullName evidence="1">Uncharacterized protein</fullName>
    </submittedName>
</protein>
<reference evidence="1 2" key="1">
    <citation type="submission" date="2021-06" db="EMBL/GenBank/DDBJ databases">
        <title>Caerostris extrusa draft genome.</title>
        <authorList>
            <person name="Kono N."/>
            <person name="Arakawa K."/>
        </authorList>
    </citation>
    <scope>NUCLEOTIDE SEQUENCE [LARGE SCALE GENOMIC DNA]</scope>
</reference>
<gene>
    <name evidence="1" type="ORF">CEXT_656981</name>
</gene>
<dbReference type="Proteomes" id="UP001054945">
    <property type="component" value="Unassembled WGS sequence"/>
</dbReference>
<organism evidence="1 2">
    <name type="scientific">Caerostris extrusa</name>
    <name type="common">Bark spider</name>
    <name type="synonym">Caerostris bankana</name>
    <dbReference type="NCBI Taxonomy" id="172846"/>
    <lineage>
        <taxon>Eukaryota</taxon>
        <taxon>Metazoa</taxon>
        <taxon>Ecdysozoa</taxon>
        <taxon>Arthropoda</taxon>
        <taxon>Chelicerata</taxon>
        <taxon>Arachnida</taxon>
        <taxon>Araneae</taxon>
        <taxon>Araneomorphae</taxon>
        <taxon>Entelegynae</taxon>
        <taxon>Araneoidea</taxon>
        <taxon>Araneidae</taxon>
        <taxon>Caerostris</taxon>
    </lineage>
</organism>
<comment type="caution">
    <text evidence="1">The sequence shown here is derived from an EMBL/GenBank/DDBJ whole genome shotgun (WGS) entry which is preliminary data.</text>
</comment>
<dbReference type="EMBL" id="BPLR01001916">
    <property type="protein sequence ID" value="GIX67962.1"/>
    <property type="molecule type" value="Genomic_DNA"/>
</dbReference>
<evidence type="ECO:0000313" key="2">
    <source>
        <dbReference type="Proteomes" id="UP001054945"/>
    </source>
</evidence>
<evidence type="ECO:0000313" key="1">
    <source>
        <dbReference type="EMBL" id="GIX67962.1"/>
    </source>
</evidence>
<sequence length="95" mass="10645">MSKHLHMCIREASNKSFLDSKIRIFKKERFVALCAVHESGGRGKFSAPVRESYGNEKADGRSSRLGDMGHMLVKRPLVMAHVSKSLLVVLALIYD</sequence>
<dbReference type="AlphaFoldDB" id="A0AAV4M856"/>
<proteinExistence type="predicted"/>
<keyword evidence="2" id="KW-1185">Reference proteome</keyword>
<accession>A0AAV4M856</accession>